<evidence type="ECO:0000313" key="1">
    <source>
        <dbReference type="EMBL" id="MBW0544159.1"/>
    </source>
</evidence>
<gene>
    <name evidence="1" type="ORF">O181_083874</name>
</gene>
<evidence type="ECO:0000313" key="2">
    <source>
        <dbReference type="Proteomes" id="UP000765509"/>
    </source>
</evidence>
<organism evidence="1 2">
    <name type="scientific">Austropuccinia psidii MF-1</name>
    <dbReference type="NCBI Taxonomy" id="1389203"/>
    <lineage>
        <taxon>Eukaryota</taxon>
        <taxon>Fungi</taxon>
        <taxon>Dikarya</taxon>
        <taxon>Basidiomycota</taxon>
        <taxon>Pucciniomycotina</taxon>
        <taxon>Pucciniomycetes</taxon>
        <taxon>Pucciniales</taxon>
        <taxon>Sphaerophragmiaceae</taxon>
        <taxon>Austropuccinia</taxon>
    </lineage>
</organism>
<evidence type="ECO:0008006" key="3">
    <source>
        <dbReference type="Google" id="ProtNLM"/>
    </source>
</evidence>
<accession>A0A9Q3FSE2</accession>
<dbReference type="AlphaFoldDB" id="A0A9Q3FSE2"/>
<dbReference type="Proteomes" id="UP000765509">
    <property type="component" value="Unassembled WGS sequence"/>
</dbReference>
<reference evidence="1" key="1">
    <citation type="submission" date="2021-03" db="EMBL/GenBank/DDBJ databases">
        <title>Draft genome sequence of rust myrtle Austropuccinia psidii MF-1, a brazilian biotype.</title>
        <authorList>
            <person name="Quecine M.C."/>
            <person name="Pachon D.M.R."/>
            <person name="Bonatelli M.L."/>
            <person name="Correr F.H."/>
            <person name="Franceschini L.M."/>
            <person name="Leite T.F."/>
            <person name="Margarido G.R.A."/>
            <person name="Almeida C.A."/>
            <person name="Ferrarezi J.A."/>
            <person name="Labate C.A."/>
        </authorList>
    </citation>
    <scope>NUCLEOTIDE SEQUENCE</scope>
    <source>
        <strain evidence="1">MF-1</strain>
    </source>
</reference>
<protein>
    <recommendedName>
        <fullName evidence="3">CCHC-type domain-containing protein</fullName>
    </recommendedName>
</protein>
<comment type="caution">
    <text evidence="1">The sequence shown here is derived from an EMBL/GenBank/DDBJ whole genome shotgun (WGS) entry which is preliminary data.</text>
</comment>
<sequence length="493" mass="56271">MGQKFLAISNGKCFLKCHFNSEKDKPLTWFLKQKDRLSALHPDMSDPMINMKILRKCGGELENDIKCRCVEPCSKEDYINAMEDIITRTRIGKTWTRIPMESKMVSKTSIEDERPERPVFKCQKCGSTSHLANTCTKKTKMNEVQIIEEVQCTEEKEDYDLDSAVCEDTPVEDYPIENITDFFEVTEVHTHLPKYSEDCHNLINIQDSRMCKTKPARGKGYTAGASCITSIMMNYTEAKVNLDTEAFCTCVGKDYFQAILPEWKNDLLPIEGVQFSSSSNNMQPLGILDTNLVFPHPEGSVRVKTEIVVMDNCTSQHIILGNDYLNIYGIDINNNKDRYFTIVENKRQKFAFSNMAKQISIISSVKDTYKEEFVANKLVEEEINPKLSPKIRHDLIDVLYTYKNALASDNKPLGAIKGNEVDIALNIDRSYPPVLRRPAYQTSPRARQALERHIQELIQLGVLRKVGHNEEVEVTTPVIIACNNDKSRMVGYF</sequence>
<keyword evidence="2" id="KW-1185">Reference proteome</keyword>
<proteinExistence type="predicted"/>
<dbReference type="EMBL" id="AVOT02048971">
    <property type="protein sequence ID" value="MBW0544159.1"/>
    <property type="molecule type" value="Genomic_DNA"/>
</dbReference>
<name>A0A9Q3FSE2_9BASI</name>